<evidence type="ECO:0000256" key="1">
    <source>
        <dbReference type="SAM" id="MobiDB-lite"/>
    </source>
</evidence>
<keyword evidence="3" id="KW-1185">Reference proteome</keyword>
<name>A0A0C3QWI3_9AGAM</name>
<sequence length="295" mass="32805">MDQFSPPLQGTSSQPLKSPGSERSPSSSSSSGGDRNRSSELPRHPIGDSWLSRPNLGEELRRQIRKTNHLSVTLWDGQLHILFGKYGHPGKSVPALFGPIWILHNAVEAAAIIAKVMKVCGPIIKDLQVDVALELTATAATQLFDDQNEPGQRAQNQWLWDVASITLKANIISFRCRDEATWDGFTRFLTSRNNQASNGESSLYPWPDMCILQLHAQSPDLIRSGHRTLATYVESENRSIEEAPALSRLCLPGSFYNTRDAANPETQWILEHVQPRAEDDNTVNTVNASMLSYLF</sequence>
<gene>
    <name evidence="2" type="ORF">M407DRAFT_4023</name>
</gene>
<dbReference type="HOGENOM" id="CLU_943960_0_0_1"/>
<organism evidence="2 3">
    <name type="scientific">Tulasnella calospora MUT 4182</name>
    <dbReference type="NCBI Taxonomy" id="1051891"/>
    <lineage>
        <taxon>Eukaryota</taxon>
        <taxon>Fungi</taxon>
        <taxon>Dikarya</taxon>
        <taxon>Basidiomycota</taxon>
        <taxon>Agaricomycotina</taxon>
        <taxon>Agaricomycetes</taxon>
        <taxon>Cantharellales</taxon>
        <taxon>Tulasnellaceae</taxon>
        <taxon>Tulasnella</taxon>
    </lineage>
</organism>
<dbReference type="OrthoDB" id="3210737at2759"/>
<accession>A0A0C3QWI3</accession>
<reference evidence="2 3" key="1">
    <citation type="submission" date="2014-04" db="EMBL/GenBank/DDBJ databases">
        <authorList>
            <consortium name="DOE Joint Genome Institute"/>
            <person name="Kuo A."/>
            <person name="Girlanda M."/>
            <person name="Perotto S."/>
            <person name="Kohler A."/>
            <person name="Nagy L.G."/>
            <person name="Floudas D."/>
            <person name="Copeland A."/>
            <person name="Barry K.W."/>
            <person name="Cichocki N."/>
            <person name="Veneault-Fourrey C."/>
            <person name="LaButti K."/>
            <person name="Lindquist E.A."/>
            <person name="Lipzen A."/>
            <person name="Lundell T."/>
            <person name="Morin E."/>
            <person name="Murat C."/>
            <person name="Sun H."/>
            <person name="Tunlid A."/>
            <person name="Henrissat B."/>
            <person name="Grigoriev I.V."/>
            <person name="Hibbett D.S."/>
            <person name="Martin F."/>
            <person name="Nordberg H.P."/>
            <person name="Cantor M.N."/>
            <person name="Hua S.X."/>
        </authorList>
    </citation>
    <scope>NUCLEOTIDE SEQUENCE [LARGE SCALE GENOMIC DNA]</scope>
    <source>
        <strain evidence="2 3">MUT 4182</strain>
    </source>
</reference>
<feature type="compositionally biased region" description="Low complexity" evidence="1">
    <location>
        <begin position="18"/>
        <end position="33"/>
    </location>
</feature>
<feature type="region of interest" description="Disordered" evidence="1">
    <location>
        <begin position="1"/>
        <end position="52"/>
    </location>
</feature>
<feature type="compositionally biased region" description="Basic and acidic residues" evidence="1">
    <location>
        <begin position="34"/>
        <end position="46"/>
    </location>
</feature>
<protein>
    <submittedName>
        <fullName evidence="2">Uncharacterized protein</fullName>
    </submittedName>
</protein>
<reference evidence="3" key="2">
    <citation type="submission" date="2015-01" db="EMBL/GenBank/DDBJ databases">
        <title>Evolutionary Origins and Diversification of the Mycorrhizal Mutualists.</title>
        <authorList>
            <consortium name="DOE Joint Genome Institute"/>
            <consortium name="Mycorrhizal Genomics Consortium"/>
            <person name="Kohler A."/>
            <person name="Kuo A."/>
            <person name="Nagy L.G."/>
            <person name="Floudas D."/>
            <person name="Copeland A."/>
            <person name="Barry K.W."/>
            <person name="Cichocki N."/>
            <person name="Veneault-Fourrey C."/>
            <person name="LaButti K."/>
            <person name="Lindquist E.A."/>
            <person name="Lipzen A."/>
            <person name="Lundell T."/>
            <person name="Morin E."/>
            <person name="Murat C."/>
            <person name="Riley R."/>
            <person name="Ohm R."/>
            <person name="Sun H."/>
            <person name="Tunlid A."/>
            <person name="Henrissat B."/>
            <person name="Grigoriev I.V."/>
            <person name="Hibbett D.S."/>
            <person name="Martin F."/>
        </authorList>
    </citation>
    <scope>NUCLEOTIDE SEQUENCE [LARGE SCALE GENOMIC DNA]</scope>
    <source>
        <strain evidence="3">MUT 4182</strain>
    </source>
</reference>
<feature type="compositionally biased region" description="Polar residues" evidence="1">
    <location>
        <begin position="1"/>
        <end position="16"/>
    </location>
</feature>
<proteinExistence type="predicted"/>
<evidence type="ECO:0000313" key="2">
    <source>
        <dbReference type="EMBL" id="KIO33234.1"/>
    </source>
</evidence>
<dbReference type="AlphaFoldDB" id="A0A0C3QWI3"/>
<dbReference type="Proteomes" id="UP000054248">
    <property type="component" value="Unassembled WGS sequence"/>
</dbReference>
<dbReference type="EMBL" id="KN822949">
    <property type="protein sequence ID" value="KIO33234.1"/>
    <property type="molecule type" value="Genomic_DNA"/>
</dbReference>
<evidence type="ECO:0000313" key="3">
    <source>
        <dbReference type="Proteomes" id="UP000054248"/>
    </source>
</evidence>